<keyword evidence="5 11" id="KW-0500">Molybdenum</keyword>
<dbReference type="GO" id="GO:0061599">
    <property type="term" value="F:molybdopterin molybdotransferase activity"/>
    <property type="evidence" value="ECO:0007669"/>
    <property type="project" value="UniProtKB-UniRule"/>
</dbReference>
<evidence type="ECO:0000256" key="1">
    <source>
        <dbReference type="ARBA" id="ARBA00001946"/>
    </source>
</evidence>
<gene>
    <name evidence="13" type="ORF">EHV23_06185</name>
</gene>
<evidence type="ECO:0000313" key="14">
    <source>
        <dbReference type="Proteomes" id="UP000270261"/>
    </source>
</evidence>
<evidence type="ECO:0000256" key="4">
    <source>
        <dbReference type="ARBA" id="ARBA00010763"/>
    </source>
</evidence>
<reference evidence="13 14" key="1">
    <citation type="submission" date="2018-11" db="EMBL/GenBank/DDBJ databases">
        <title>Genome sequencing of Lautropia sp. KCOM 2505 (= ChDC F240).</title>
        <authorList>
            <person name="Kook J.-K."/>
            <person name="Park S.-N."/>
            <person name="Lim Y.K."/>
        </authorList>
    </citation>
    <scope>NUCLEOTIDE SEQUENCE [LARGE SCALE GENOMIC DNA]</scope>
    <source>
        <strain evidence="13 14">KCOM 2505</strain>
    </source>
</reference>
<dbReference type="Pfam" id="PF00994">
    <property type="entry name" value="MoCF_biosynth"/>
    <property type="match status" value="1"/>
</dbReference>
<dbReference type="InterPro" id="IPR036135">
    <property type="entry name" value="MoeA_linker/N_sf"/>
</dbReference>
<evidence type="ECO:0000256" key="8">
    <source>
        <dbReference type="ARBA" id="ARBA00022842"/>
    </source>
</evidence>
<dbReference type="InterPro" id="IPR036425">
    <property type="entry name" value="MoaB/Mog-like_dom_sf"/>
</dbReference>
<dbReference type="SMART" id="SM00852">
    <property type="entry name" value="MoCF_biosynth"/>
    <property type="match status" value="1"/>
</dbReference>
<evidence type="ECO:0000256" key="7">
    <source>
        <dbReference type="ARBA" id="ARBA00022723"/>
    </source>
</evidence>
<evidence type="ECO:0000256" key="10">
    <source>
        <dbReference type="ARBA" id="ARBA00047317"/>
    </source>
</evidence>
<dbReference type="PANTHER" id="PTHR10192:SF5">
    <property type="entry name" value="GEPHYRIN"/>
    <property type="match status" value="1"/>
</dbReference>
<evidence type="ECO:0000256" key="5">
    <source>
        <dbReference type="ARBA" id="ARBA00022505"/>
    </source>
</evidence>
<dbReference type="FunFam" id="3.40.980.10:FF:000004">
    <property type="entry name" value="Molybdopterin molybdenumtransferase"/>
    <property type="match status" value="1"/>
</dbReference>
<dbReference type="SUPFAM" id="SSF63867">
    <property type="entry name" value="MoeA C-terminal domain-like"/>
    <property type="match status" value="1"/>
</dbReference>
<dbReference type="InterPro" id="IPR036688">
    <property type="entry name" value="MoeA_C_domain_IV_sf"/>
</dbReference>
<dbReference type="InterPro" id="IPR001453">
    <property type="entry name" value="MoaB/Mog_dom"/>
</dbReference>
<dbReference type="OrthoDB" id="9804758at2"/>
<dbReference type="CDD" id="cd00887">
    <property type="entry name" value="MoeA"/>
    <property type="match status" value="1"/>
</dbReference>
<evidence type="ECO:0000256" key="9">
    <source>
        <dbReference type="ARBA" id="ARBA00023150"/>
    </source>
</evidence>
<sequence>MSSLLAFDEAFQRLLARAQPLQGIEVVPTMQADGRVLAEPVISMMDIPAWDTSQMDGYAVRAAELEADPDRVFPISQRIPAGHPGLALRKGTVARIFTGAALPVGADAVVMQEDAEEVPLKDGSKGVRFRLRVQPQPGELVCRKADNVQAGTEILPAGTALTPAAIGLVASVGLPELTVRRRPRVACFFTGDELLMPGQPLSPGAIYNSNRFVLAAALRRLGCEVIDLGIVPDSLEATRASLRQAALDADLIITAGGVSVGEEDHVRPAVEAEGEIDLWRIAIKPGKPLAYGRVRRTRDAGPEGYAHFIGLPGNPVSSFITFLLLVRPFILKLQGARSWEPRRIQMTADFAWPRPDKRREFLRAVLQPDGKLLKLFRNQGSAVLTSAVIGDGLIDNPPGQPIQPGDTVQYIPFAELLGLR</sequence>
<comment type="similarity">
    <text evidence="4 11">Belongs to the MoeA family.</text>
</comment>
<dbReference type="EC" id="2.10.1.1" evidence="11"/>
<evidence type="ECO:0000259" key="12">
    <source>
        <dbReference type="SMART" id="SM00852"/>
    </source>
</evidence>
<keyword evidence="7 11" id="KW-0479">Metal-binding</keyword>
<keyword evidence="9 11" id="KW-0501">Molybdenum cofactor biosynthesis</keyword>
<dbReference type="InterPro" id="IPR038987">
    <property type="entry name" value="MoeA-like"/>
</dbReference>
<dbReference type="UniPathway" id="UPA00344"/>
<comment type="caution">
    <text evidence="13">The sequence shown here is derived from an EMBL/GenBank/DDBJ whole genome shotgun (WGS) entry which is preliminary data.</text>
</comment>
<comment type="catalytic activity">
    <reaction evidence="10">
        <text>adenylyl-molybdopterin + molybdate = Mo-molybdopterin + AMP + H(+)</text>
        <dbReference type="Rhea" id="RHEA:35047"/>
        <dbReference type="ChEBI" id="CHEBI:15378"/>
        <dbReference type="ChEBI" id="CHEBI:36264"/>
        <dbReference type="ChEBI" id="CHEBI:62727"/>
        <dbReference type="ChEBI" id="CHEBI:71302"/>
        <dbReference type="ChEBI" id="CHEBI:456215"/>
        <dbReference type="EC" id="2.10.1.1"/>
    </reaction>
</comment>
<dbReference type="Gene3D" id="2.170.190.11">
    <property type="entry name" value="Molybdopterin biosynthesis moea protein, domain 3"/>
    <property type="match status" value="1"/>
</dbReference>
<dbReference type="InterPro" id="IPR005111">
    <property type="entry name" value="MoeA_C_domain_IV"/>
</dbReference>
<dbReference type="GO" id="GO:0005829">
    <property type="term" value="C:cytosol"/>
    <property type="evidence" value="ECO:0007669"/>
    <property type="project" value="TreeGrafter"/>
</dbReference>
<dbReference type="GO" id="GO:0046872">
    <property type="term" value="F:metal ion binding"/>
    <property type="evidence" value="ECO:0007669"/>
    <property type="project" value="UniProtKB-UniRule"/>
</dbReference>
<dbReference type="InterPro" id="IPR005110">
    <property type="entry name" value="MoeA_linker/N"/>
</dbReference>
<dbReference type="PANTHER" id="PTHR10192">
    <property type="entry name" value="MOLYBDOPTERIN BIOSYNTHESIS PROTEIN"/>
    <property type="match status" value="1"/>
</dbReference>
<feature type="domain" description="MoaB/Mog" evidence="12">
    <location>
        <begin position="186"/>
        <end position="332"/>
    </location>
</feature>
<dbReference type="GO" id="GO:0006777">
    <property type="term" value="P:Mo-molybdopterin cofactor biosynthetic process"/>
    <property type="evidence" value="ECO:0007669"/>
    <property type="project" value="UniProtKB-UniRule"/>
</dbReference>
<dbReference type="Pfam" id="PF03454">
    <property type="entry name" value="MoeA_C"/>
    <property type="match status" value="1"/>
</dbReference>
<protein>
    <recommendedName>
        <fullName evidence="11">Molybdopterin molybdenumtransferase</fullName>
        <ecNumber evidence="11">2.10.1.1</ecNumber>
    </recommendedName>
</protein>
<accession>A0A426FSQ6</accession>
<dbReference type="Proteomes" id="UP000270261">
    <property type="component" value="Unassembled WGS sequence"/>
</dbReference>
<dbReference type="EMBL" id="RRUE01000001">
    <property type="protein sequence ID" value="RRN45733.1"/>
    <property type="molecule type" value="Genomic_DNA"/>
</dbReference>
<dbReference type="AlphaFoldDB" id="A0A426FSQ6"/>
<evidence type="ECO:0000256" key="11">
    <source>
        <dbReference type="RuleBase" id="RU365090"/>
    </source>
</evidence>
<dbReference type="Gene3D" id="2.40.340.10">
    <property type="entry name" value="MoeA, C-terminal, domain IV"/>
    <property type="match status" value="1"/>
</dbReference>
<comment type="cofactor">
    <cofactor evidence="1 11">
        <name>Mg(2+)</name>
        <dbReference type="ChEBI" id="CHEBI:18420"/>
    </cofactor>
</comment>
<dbReference type="RefSeq" id="WP_125095161.1">
    <property type="nucleotide sequence ID" value="NZ_RRUE01000001.1"/>
</dbReference>
<keyword evidence="6 11" id="KW-0808">Transferase</keyword>
<comment type="function">
    <text evidence="2 11">Catalyzes the insertion of molybdate into adenylated molybdopterin with the concomitant release of AMP.</text>
</comment>
<proteinExistence type="inferred from homology"/>
<dbReference type="Gene3D" id="3.90.105.10">
    <property type="entry name" value="Molybdopterin biosynthesis moea protein, domain 2"/>
    <property type="match status" value="1"/>
</dbReference>
<evidence type="ECO:0000256" key="6">
    <source>
        <dbReference type="ARBA" id="ARBA00022679"/>
    </source>
</evidence>
<dbReference type="SUPFAM" id="SSF63882">
    <property type="entry name" value="MoeA N-terminal region -like"/>
    <property type="match status" value="1"/>
</dbReference>
<dbReference type="Gene3D" id="3.40.980.10">
    <property type="entry name" value="MoaB/Mog-like domain"/>
    <property type="match status" value="1"/>
</dbReference>
<comment type="pathway">
    <text evidence="3 11">Cofactor biosynthesis; molybdopterin biosynthesis.</text>
</comment>
<dbReference type="NCBIfam" id="NF045515">
    <property type="entry name" value="Glp_gephyrin"/>
    <property type="match status" value="1"/>
</dbReference>
<dbReference type="Pfam" id="PF03453">
    <property type="entry name" value="MoeA_N"/>
    <property type="match status" value="1"/>
</dbReference>
<evidence type="ECO:0000256" key="2">
    <source>
        <dbReference type="ARBA" id="ARBA00002901"/>
    </source>
</evidence>
<name>A0A426FSQ6_9BURK</name>
<evidence type="ECO:0000313" key="13">
    <source>
        <dbReference type="EMBL" id="RRN45733.1"/>
    </source>
</evidence>
<dbReference type="SUPFAM" id="SSF53218">
    <property type="entry name" value="Molybdenum cofactor biosynthesis proteins"/>
    <property type="match status" value="1"/>
</dbReference>
<evidence type="ECO:0000256" key="3">
    <source>
        <dbReference type="ARBA" id="ARBA00005046"/>
    </source>
</evidence>
<organism evidence="13 14">
    <name type="scientific">Lautropia dentalis</name>
    <dbReference type="NCBI Taxonomy" id="2490857"/>
    <lineage>
        <taxon>Bacteria</taxon>
        <taxon>Pseudomonadati</taxon>
        <taxon>Pseudomonadota</taxon>
        <taxon>Betaproteobacteria</taxon>
        <taxon>Burkholderiales</taxon>
        <taxon>Burkholderiaceae</taxon>
        <taxon>Lautropia</taxon>
    </lineage>
</organism>
<keyword evidence="8 11" id="KW-0460">Magnesium</keyword>
<keyword evidence="14" id="KW-1185">Reference proteome</keyword>